<accession>A0A674JPR1</accession>
<dbReference type="PROSITE" id="PS50835">
    <property type="entry name" value="IG_LIKE"/>
    <property type="match status" value="1"/>
</dbReference>
<dbReference type="GO" id="GO:0009897">
    <property type="term" value="C:external side of plasma membrane"/>
    <property type="evidence" value="ECO:0007669"/>
    <property type="project" value="TreeGrafter"/>
</dbReference>
<dbReference type="SMART" id="SM00409">
    <property type="entry name" value="IG"/>
    <property type="match status" value="1"/>
</dbReference>
<feature type="region of interest" description="Disordered" evidence="7">
    <location>
        <begin position="297"/>
        <end position="323"/>
    </location>
</feature>
<dbReference type="InterPro" id="IPR053896">
    <property type="entry name" value="BTN3A2-like_Ig-C"/>
</dbReference>
<dbReference type="GeneTree" id="ENSGT00940000162079"/>
<dbReference type="FunFam" id="2.60.40.10:FF:000208">
    <property type="entry name" value="Butyrophilin subfamily 1 member A1"/>
    <property type="match status" value="1"/>
</dbReference>
<sequence>MGFLKPQLMEASQFTVTGPDHPVTASLGGEAVLSCHLSPRMSAENMEVGWLRSQDSEVVHLYHDGQDQNREQMLEYRGRTELLRDDITNGRVFLRIYDIQPSDNGQYKCFFQSSVFYKDALLELQVLILPMLMSPAGIDLGIRVVCQSSGWNSQPEAQWRDLQGKILPSASENIAQEANGLFQTKIAIVIAEESNQKVSCSVRNPRLDQERESAISLTGQCPSVLHMDRKKHCRHGRKVFIIVSPIYWPEPSRCWGVPELSEPESFSMGQLQVSTCSVDQGSQTHGPRSYFLRPTHRRQLPPLCPSPPPPLLSSPSMPRPRSLPTSQCFLPPNSCLAVLRTFQEGVGRSRDAASSGEEVEKRRGWGGDLGKGLE</sequence>
<feature type="compositionally biased region" description="Pro residues" evidence="7">
    <location>
        <begin position="302"/>
        <end position="312"/>
    </location>
</feature>
<dbReference type="GO" id="GO:0001817">
    <property type="term" value="P:regulation of cytokine production"/>
    <property type="evidence" value="ECO:0007669"/>
    <property type="project" value="TreeGrafter"/>
</dbReference>
<dbReference type="InParanoid" id="A0A674JPR1"/>
<reference evidence="9" key="1">
    <citation type="submission" date="2025-08" db="UniProtKB">
        <authorList>
            <consortium name="Ensembl"/>
        </authorList>
    </citation>
    <scope>IDENTIFICATION</scope>
</reference>
<keyword evidence="6" id="KW-0393">Immunoglobulin domain</keyword>
<evidence type="ECO:0000256" key="4">
    <source>
        <dbReference type="ARBA" id="ARBA00022989"/>
    </source>
</evidence>
<keyword evidence="2" id="KW-0812">Transmembrane</keyword>
<dbReference type="InterPro" id="IPR013783">
    <property type="entry name" value="Ig-like_fold"/>
</dbReference>
<feature type="compositionally biased region" description="Basic and acidic residues" evidence="7">
    <location>
        <begin position="358"/>
        <end position="374"/>
    </location>
</feature>
<evidence type="ECO:0000256" key="7">
    <source>
        <dbReference type="SAM" id="MobiDB-lite"/>
    </source>
</evidence>
<dbReference type="PANTHER" id="PTHR24100">
    <property type="entry name" value="BUTYROPHILIN"/>
    <property type="match status" value="1"/>
</dbReference>
<dbReference type="FunFam" id="2.60.40.10:FF:000088">
    <property type="entry name" value="Butyrophilin subfamily 1 member A1"/>
    <property type="match status" value="1"/>
</dbReference>
<dbReference type="InterPro" id="IPR013106">
    <property type="entry name" value="Ig_V-set"/>
</dbReference>
<dbReference type="CDD" id="cd05713">
    <property type="entry name" value="IgV_MOG_like"/>
    <property type="match status" value="1"/>
</dbReference>
<organism evidence="9 10">
    <name type="scientific">Terrapene triunguis</name>
    <name type="common">Three-toed box turtle</name>
    <dbReference type="NCBI Taxonomy" id="2587831"/>
    <lineage>
        <taxon>Eukaryota</taxon>
        <taxon>Metazoa</taxon>
        <taxon>Chordata</taxon>
        <taxon>Craniata</taxon>
        <taxon>Vertebrata</taxon>
        <taxon>Euteleostomi</taxon>
        <taxon>Archelosauria</taxon>
        <taxon>Testudinata</taxon>
        <taxon>Testudines</taxon>
        <taxon>Cryptodira</taxon>
        <taxon>Durocryptodira</taxon>
        <taxon>Testudinoidea</taxon>
        <taxon>Emydidae</taxon>
        <taxon>Terrapene</taxon>
    </lineage>
</organism>
<dbReference type="Pfam" id="PF22705">
    <property type="entry name" value="C2-set_3"/>
    <property type="match status" value="1"/>
</dbReference>
<evidence type="ECO:0000256" key="1">
    <source>
        <dbReference type="ARBA" id="ARBA00004370"/>
    </source>
</evidence>
<dbReference type="InterPro" id="IPR003599">
    <property type="entry name" value="Ig_sub"/>
</dbReference>
<evidence type="ECO:0000313" key="10">
    <source>
        <dbReference type="Proteomes" id="UP000472274"/>
    </source>
</evidence>
<dbReference type="InterPro" id="IPR036179">
    <property type="entry name" value="Ig-like_dom_sf"/>
</dbReference>
<name>A0A674JPR1_9SAUR</name>
<dbReference type="SUPFAM" id="SSF48726">
    <property type="entry name" value="Immunoglobulin"/>
    <property type="match status" value="2"/>
</dbReference>
<dbReference type="Proteomes" id="UP000472274">
    <property type="component" value="Unplaced"/>
</dbReference>
<evidence type="ECO:0000256" key="3">
    <source>
        <dbReference type="ARBA" id="ARBA00022729"/>
    </source>
</evidence>
<evidence type="ECO:0000256" key="2">
    <source>
        <dbReference type="ARBA" id="ARBA00022692"/>
    </source>
</evidence>
<dbReference type="AlphaFoldDB" id="A0A674JPR1"/>
<dbReference type="PANTHER" id="PTHR24100:SF149">
    <property type="entry name" value="BG-LIKE ANTIGEN 1-RELATED"/>
    <property type="match status" value="1"/>
</dbReference>
<evidence type="ECO:0000256" key="5">
    <source>
        <dbReference type="ARBA" id="ARBA00023136"/>
    </source>
</evidence>
<proteinExistence type="predicted"/>
<keyword evidence="10" id="KW-1185">Reference proteome</keyword>
<dbReference type="InterPro" id="IPR007110">
    <property type="entry name" value="Ig-like_dom"/>
</dbReference>
<feature type="region of interest" description="Disordered" evidence="7">
    <location>
        <begin position="345"/>
        <end position="374"/>
    </location>
</feature>
<keyword evidence="5" id="KW-0472">Membrane</keyword>
<feature type="compositionally biased region" description="Low complexity" evidence="7">
    <location>
        <begin position="313"/>
        <end position="323"/>
    </location>
</feature>
<dbReference type="SMART" id="SM00406">
    <property type="entry name" value="IGv"/>
    <property type="match status" value="1"/>
</dbReference>
<feature type="domain" description="Ig-like" evidence="8">
    <location>
        <begin position="6"/>
        <end position="109"/>
    </location>
</feature>
<dbReference type="Gene3D" id="2.60.40.10">
    <property type="entry name" value="Immunoglobulins"/>
    <property type="match status" value="2"/>
</dbReference>
<dbReference type="GO" id="GO:0050852">
    <property type="term" value="P:T cell receptor signaling pathway"/>
    <property type="evidence" value="ECO:0007669"/>
    <property type="project" value="TreeGrafter"/>
</dbReference>
<dbReference type="Ensembl" id="ENSTMTT00000023502.1">
    <property type="protein sequence ID" value="ENSTMTP00000022698.1"/>
    <property type="gene ID" value="ENSTMTG00000016427.1"/>
</dbReference>
<keyword evidence="3" id="KW-0732">Signal</keyword>
<evidence type="ECO:0000313" key="9">
    <source>
        <dbReference type="Ensembl" id="ENSTMTP00000022698.1"/>
    </source>
</evidence>
<evidence type="ECO:0000256" key="6">
    <source>
        <dbReference type="ARBA" id="ARBA00023319"/>
    </source>
</evidence>
<protein>
    <recommendedName>
        <fullName evidence="8">Ig-like domain-containing protein</fullName>
    </recommendedName>
</protein>
<dbReference type="InterPro" id="IPR050504">
    <property type="entry name" value="IgSF_BTN/MOG"/>
</dbReference>
<comment type="subcellular location">
    <subcellularLocation>
        <location evidence="1">Membrane</location>
    </subcellularLocation>
</comment>
<dbReference type="GO" id="GO:0005102">
    <property type="term" value="F:signaling receptor binding"/>
    <property type="evidence" value="ECO:0007669"/>
    <property type="project" value="TreeGrafter"/>
</dbReference>
<evidence type="ECO:0000259" key="8">
    <source>
        <dbReference type="PROSITE" id="PS50835"/>
    </source>
</evidence>
<dbReference type="Pfam" id="PF07686">
    <property type="entry name" value="V-set"/>
    <property type="match status" value="1"/>
</dbReference>
<keyword evidence="4" id="KW-1133">Transmembrane helix</keyword>
<reference evidence="9" key="2">
    <citation type="submission" date="2025-09" db="UniProtKB">
        <authorList>
            <consortium name="Ensembl"/>
        </authorList>
    </citation>
    <scope>IDENTIFICATION</scope>
</reference>